<evidence type="ECO:0000259" key="9">
    <source>
        <dbReference type="Pfam" id="PF08437"/>
    </source>
</evidence>
<keyword evidence="6" id="KW-0479">Metal-binding</keyword>
<protein>
    <submittedName>
        <fullName evidence="10">Lipopolysaccharide 1,2-glucosyltransferase</fullName>
    </submittedName>
</protein>
<accession>A0A4P8YHE7</accession>
<proteinExistence type="inferred from homology"/>
<evidence type="ECO:0000256" key="3">
    <source>
        <dbReference type="ARBA" id="ARBA00006351"/>
    </source>
</evidence>
<dbReference type="InterPro" id="IPR013645">
    <property type="entry name" value="Glyco_transf_8N"/>
</dbReference>
<dbReference type="PANTHER" id="PTHR13778:SF64">
    <property type="entry name" value="LIPOPOLYSACCHARIDE 1,2-GLUCOSYLTRANSFERASE"/>
    <property type="match status" value="1"/>
</dbReference>
<comment type="similarity">
    <text evidence="3">Belongs to the glycosyltransferase 8 family.</text>
</comment>
<keyword evidence="7" id="KW-0460">Magnesium</keyword>
<dbReference type="PANTHER" id="PTHR13778">
    <property type="entry name" value="GLYCOSYLTRANSFERASE 8 DOMAIN-CONTAINING PROTEIN"/>
    <property type="match status" value="1"/>
</dbReference>
<dbReference type="KEGG" id="izh:FEM41_06085"/>
<reference evidence="10 11" key="1">
    <citation type="submission" date="2019-05" db="EMBL/GenBank/DDBJ databases">
        <title>Complete genome sequence of Izhakiella calystegiae KSNA2, an endophyte isolated from beach morning glory (Calystegia soldanella).</title>
        <authorList>
            <person name="Jiang L."/>
            <person name="Jeong J.C."/>
            <person name="Kim C.Y."/>
            <person name="Kim D.H."/>
            <person name="Kim S.W."/>
            <person name="Lee j."/>
        </authorList>
    </citation>
    <scope>NUCLEOTIDE SEQUENCE [LARGE SCALE GENOMIC DNA]</scope>
    <source>
        <strain evidence="10 11">KSNA2</strain>
    </source>
</reference>
<sequence>MKADTMNYNISSAIVSTTCIDYSESDCSDWFHVTWGVDENYQFGVAISATSLLIHNQHIHFCFHIFLDTVSDHYLEKMHQLAKDFSIRIVIYTVSSEIFSKLPSTRIWSYAMYFRLLGFEYLGSLCPKVLYLDADVICKERIDELHQLDFGDKVAAVVKDISSTQSKSIKKLGMEHLTNLEYFNSGVMYVDLEKWQYGDFTNKVLDLLFDPNVGGKVKYPDQDALNIVMSGKLIYLSERYNKIYSLKNELSDKTHSLYLNTIKKDTIFIHYTGITKPWHKWANYPSANYFYTAYKQSPWCNDALKLACTLPEKQKRYKHEINQGHYFKGIISCAEYNINKFFVRWS</sequence>
<dbReference type="Pfam" id="PF08437">
    <property type="entry name" value="Glyco_transf_8C"/>
    <property type="match status" value="1"/>
</dbReference>
<name>A0A4P8YHE7_9ENTR</name>
<evidence type="ECO:0000313" key="10">
    <source>
        <dbReference type="EMBL" id="QCT19256.1"/>
    </source>
</evidence>
<dbReference type="InterPro" id="IPR050748">
    <property type="entry name" value="Glycosyltrans_8_dom-fam"/>
</dbReference>
<dbReference type="GO" id="GO:0008918">
    <property type="term" value="F:lipopolysaccharide 3-alpha-galactosyltransferase activity"/>
    <property type="evidence" value="ECO:0007669"/>
    <property type="project" value="InterPro"/>
</dbReference>
<evidence type="ECO:0000256" key="8">
    <source>
        <dbReference type="ARBA" id="ARBA00022985"/>
    </source>
</evidence>
<keyword evidence="11" id="KW-1185">Reference proteome</keyword>
<dbReference type="InterPro" id="IPR029044">
    <property type="entry name" value="Nucleotide-diphossugar_trans"/>
</dbReference>
<dbReference type="AlphaFoldDB" id="A0A4P8YHE7"/>
<keyword evidence="5 10" id="KW-0808">Transferase</keyword>
<dbReference type="OrthoDB" id="9807549at2"/>
<evidence type="ECO:0000256" key="1">
    <source>
        <dbReference type="ARBA" id="ARBA00001946"/>
    </source>
</evidence>
<comment type="pathway">
    <text evidence="2">Bacterial outer membrane biogenesis; LPS core biosynthesis.</text>
</comment>
<evidence type="ECO:0000256" key="4">
    <source>
        <dbReference type="ARBA" id="ARBA00022676"/>
    </source>
</evidence>
<evidence type="ECO:0000313" key="11">
    <source>
        <dbReference type="Proteomes" id="UP000302163"/>
    </source>
</evidence>
<keyword evidence="8" id="KW-0448">Lipopolysaccharide biosynthesis</keyword>
<dbReference type="Pfam" id="PF01501">
    <property type="entry name" value="Glyco_transf_8"/>
    <property type="match status" value="1"/>
</dbReference>
<evidence type="ECO:0000256" key="6">
    <source>
        <dbReference type="ARBA" id="ARBA00022723"/>
    </source>
</evidence>
<comment type="cofactor">
    <cofactor evidence="1">
        <name>Mg(2+)</name>
        <dbReference type="ChEBI" id="CHEBI:18420"/>
    </cofactor>
</comment>
<evidence type="ECO:0000256" key="5">
    <source>
        <dbReference type="ARBA" id="ARBA00022679"/>
    </source>
</evidence>
<dbReference type="EMBL" id="CP040428">
    <property type="protein sequence ID" value="QCT19256.1"/>
    <property type="molecule type" value="Genomic_DNA"/>
</dbReference>
<evidence type="ECO:0000256" key="2">
    <source>
        <dbReference type="ARBA" id="ARBA00004713"/>
    </source>
</evidence>
<dbReference type="InterPro" id="IPR002495">
    <property type="entry name" value="Glyco_trans_8"/>
</dbReference>
<dbReference type="SUPFAM" id="SSF53448">
    <property type="entry name" value="Nucleotide-diphospho-sugar transferases"/>
    <property type="match status" value="1"/>
</dbReference>
<dbReference type="Proteomes" id="UP000302163">
    <property type="component" value="Chromosome"/>
</dbReference>
<dbReference type="CDD" id="cd04194">
    <property type="entry name" value="GT8_A4GalT_like"/>
    <property type="match status" value="1"/>
</dbReference>
<gene>
    <name evidence="10" type="ORF">FEM41_06085</name>
</gene>
<dbReference type="Gene3D" id="3.90.550.10">
    <property type="entry name" value="Spore Coat Polysaccharide Biosynthesis Protein SpsA, Chain A"/>
    <property type="match status" value="1"/>
</dbReference>
<organism evidence="10 11">
    <name type="scientific">Jejubacter calystegiae</name>
    <dbReference type="NCBI Taxonomy" id="2579935"/>
    <lineage>
        <taxon>Bacteria</taxon>
        <taxon>Pseudomonadati</taxon>
        <taxon>Pseudomonadota</taxon>
        <taxon>Gammaproteobacteria</taxon>
        <taxon>Enterobacterales</taxon>
        <taxon>Enterobacteriaceae</taxon>
        <taxon>Jejubacter</taxon>
    </lineage>
</organism>
<evidence type="ECO:0000256" key="7">
    <source>
        <dbReference type="ARBA" id="ARBA00022842"/>
    </source>
</evidence>
<dbReference type="GO" id="GO:0046872">
    <property type="term" value="F:metal ion binding"/>
    <property type="evidence" value="ECO:0007669"/>
    <property type="project" value="UniProtKB-KW"/>
</dbReference>
<keyword evidence="4" id="KW-0328">Glycosyltransferase</keyword>
<feature type="domain" description="Glycosyl transferase family 8 C-terminal" evidence="9">
    <location>
        <begin position="284"/>
        <end position="340"/>
    </location>
</feature>